<dbReference type="EMBL" id="CAEZTR010000196">
    <property type="protein sequence ID" value="CAB4592936.1"/>
    <property type="molecule type" value="Genomic_DNA"/>
</dbReference>
<evidence type="ECO:0000313" key="2">
    <source>
        <dbReference type="EMBL" id="CAB4592936.1"/>
    </source>
</evidence>
<protein>
    <submittedName>
        <fullName evidence="2">Unannotated protein</fullName>
    </submittedName>
</protein>
<evidence type="ECO:0000313" key="1">
    <source>
        <dbReference type="EMBL" id="CAB4561533.1"/>
    </source>
</evidence>
<accession>A0A6J6FV31</accession>
<proteinExistence type="predicted"/>
<dbReference type="EMBL" id="CAEZSU010000194">
    <property type="protein sequence ID" value="CAB4561533.1"/>
    <property type="molecule type" value="Genomic_DNA"/>
</dbReference>
<organism evidence="2">
    <name type="scientific">freshwater metagenome</name>
    <dbReference type="NCBI Taxonomy" id="449393"/>
    <lineage>
        <taxon>unclassified sequences</taxon>
        <taxon>metagenomes</taxon>
        <taxon>ecological metagenomes</taxon>
    </lineage>
</organism>
<sequence length="197" mass="22008">MMLAPVNGPFEEIALNLKCRRRTSASQWQCCGEREIGAHGSERVNGCRKPEVSSDPVVFNHRQNDGGGTDLQKCRHLAHVRVSDDDVKAAVLLGVRVGLVSRIDDWSLQRRFETDLFLEKISTLTDLEGYELGREPKLTSDFPCTTENLSGDEMRCDLRNDSSEGQVSIDEVVLVTSVRVPFPIRVVLVRNDRLALG</sequence>
<name>A0A6J6FV31_9ZZZZ</name>
<gene>
    <name evidence="1" type="ORF">UFOPK1495_01528</name>
    <name evidence="2" type="ORF">UFOPK1711_01932</name>
</gene>
<dbReference type="AlphaFoldDB" id="A0A6J6FV31"/>
<reference evidence="2" key="1">
    <citation type="submission" date="2020-05" db="EMBL/GenBank/DDBJ databases">
        <authorList>
            <person name="Chiriac C."/>
            <person name="Salcher M."/>
            <person name="Ghai R."/>
            <person name="Kavagutti S V."/>
        </authorList>
    </citation>
    <scope>NUCLEOTIDE SEQUENCE</scope>
</reference>